<feature type="transmembrane region" description="Helical" evidence="1">
    <location>
        <begin position="7"/>
        <end position="34"/>
    </location>
</feature>
<feature type="transmembrane region" description="Helical" evidence="1">
    <location>
        <begin position="82"/>
        <end position="103"/>
    </location>
</feature>
<protein>
    <submittedName>
        <fullName evidence="2">Uncharacterized protein</fullName>
    </submittedName>
</protein>
<gene>
    <name evidence="2" type="ORF">MPEBLZ_02426</name>
</gene>
<sequence length="199" mass="22848">MKLKNYDFYLIILTTLILFAIGAVSLYGITYYNYLAVDSRWTMTAQYSQYIDEMNSYLYPFLVLLLISLGLCIPKRLFEQDILIKFSAAILGITVMITVFSGLEKGLGFILAIMTVVQAIVLILTIRKSKSIRFEKEGYIARMGSSLLHFGFVIIILNFVSFRDSPFHLLIFWIGVVLITVGNVFSFYPEKMALMWPRE</sequence>
<feature type="transmembrane region" description="Helical" evidence="1">
    <location>
        <begin position="139"/>
        <end position="161"/>
    </location>
</feature>
<comment type="caution">
    <text evidence="2">The sequence shown here is derived from an EMBL/GenBank/DDBJ whole genome shotgun (WGS) entry which is preliminary data.</text>
</comment>
<dbReference type="Proteomes" id="UP000050360">
    <property type="component" value="Unassembled WGS sequence"/>
</dbReference>
<dbReference type="AlphaFoldDB" id="A0A0P8A4A4"/>
<proteinExistence type="predicted"/>
<accession>A0A0P8A4A4</accession>
<reference evidence="2 3" key="1">
    <citation type="submission" date="2015-09" db="EMBL/GenBank/DDBJ databases">
        <title>A metagenomics-based metabolic model of nitrate-dependent anaerobic oxidation of methane by Methanoperedens-like archaea.</title>
        <authorList>
            <person name="Arshad A."/>
            <person name="Speth D.R."/>
            <person name="De Graaf R.M."/>
            <person name="Op Den Camp H.J."/>
            <person name="Jetten M.S."/>
            <person name="Welte C.U."/>
        </authorList>
    </citation>
    <scope>NUCLEOTIDE SEQUENCE [LARGE SCALE GENOMIC DNA]</scope>
</reference>
<feature type="transmembrane region" description="Helical" evidence="1">
    <location>
        <begin position="109"/>
        <end position="127"/>
    </location>
</feature>
<keyword evidence="1" id="KW-1133">Transmembrane helix</keyword>
<evidence type="ECO:0000313" key="3">
    <source>
        <dbReference type="Proteomes" id="UP000050360"/>
    </source>
</evidence>
<keyword evidence="1" id="KW-0812">Transmembrane</keyword>
<keyword evidence="1" id="KW-0472">Membrane</keyword>
<evidence type="ECO:0000256" key="1">
    <source>
        <dbReference type="SAM" id="Phobius"/>
    </source>
</evidence>
<organism evidence="2 3">
    <name type="scientific">Candidatus Methanoperedens nitratireducens</name>
    <dbReference type="NCBI Taxonomy" id="1392998"/>
    <lineage>
        <taxon>Archaea</taxon>
        <taxon>Methanobacteriati</taxon>
        <taxon>Methanobacteriota</taxon>
        <taxon>Stenosarchaea group</taxon>
        <taxon>Methanomicrobia</taxon>
        <taxon>Methanosarcinales</taxon>
        <taxon>ANME-2 cluster</taxon>
        <taxon>Candidatus Methanoperedentaceae</taxon>
        <taxon>Candidatus Methanoperedens</taxon>
    </lineage>
</organism>
<feature type="transmembrane region" description="Helical" evidence="1">
    <location>
        <begin position="167"/>
        <end position="188"/>
    </location>
</feature>
<evidence type="ECO:0000313" key="2">
    <source>
        <dbReference type="EMBL" id="KPQ42995.1"/>
    </source>
</evidence>
<name>A0A0P8A4A4_9EURY</name>
<feature type="transmembrane region" description="Helical" evidence="1">
    <location>
        <begin position="54"/>
        <end position="73"/>
    </location>
</feature>
<dbReference type="EMBL" id="LKCM01000187">
    <property type="protein sequence ID" value="KPQ42995.1"/>
    <property type="molecule type" value="Genomic_DNA"/>
</dbReference>